<keyword evidence="3" id="KW-1185">Reference proteome</keyword>
<dbReference type="InterPro" id="IPR010359">
    <property type="entry name" value="IrrE_HExxH"/>
</dbReference>
<sequence>MANPAAKARWVLETKEVTGVPALALHGIAKQEGIRYLYRPLPNDPKLSGELIYKNEQKGILINTHINSPRRHTFTFAHELGHYFLEHRPEYVRDGVTGFWCSIEDVTYGKRQKEQEANAFAVELLMPESQFRPSMAGAPFDFTLIRTLAREYQVSKQACGYRILELTQTSCAILHSDHGRITMQRTSRAARGALRQLTHIPQGTAAHAAIQQQCGQADFTECDPAKWLARYTSLTRLSECTRGKFENGVAMTLLRWS</sequence>
<dbReference type="InterPro" id="IPR052345">
    <property type="entry name" value="Rad_response_metalloprotease"/>
</dbReference>
<dbReference type="PANTHER" id="PTHR43236">
    <property type="entry name" value="ANTITOXIN HIGA1"/>
    <property type="match status" value="1"/>
</dbReference>
<protein>
    <submittedName>
        <fullName evidence="2">Zn-dependent peptidase ImmA, M78 family</fullName>
    </submittedName>
</protein>
<reference evidence="3" key="1">
    <citation type="submission" date="2016-10" db="EMBL/GenBank/DDBJ databases">
        <authorList>
            <person name="Varghese N."/>
            <person name="Submissions S."/>
        </authorList>
    </citation>
    <scope>NUCLEOTIDE SEQUENCE [LARGE SCALE GENOMIC DNA]</scope>
    <source>
        <strain evidence="3">KHC7</strain>
    </source>
</reference>
<gene>
    <name evidence="2" type="ORF">SAMN05192586_11734</name>
</gene>
<dbReference type="AlphaFoldDB" id="A0A1G7PTE7"/>
<dbReference type="OrthoDB" id="9794834at2"/>
<proteinExistence type="predicted"/>
<dbReference type="STRING" id="571438.SAMN05192586_11734"/>
<dbReference type="Pfam" id="PF06114">
    <property type="entry name" value="Peptidase_M78"/>
    <property type="match status" value="1"/>
</dbReference>
<evidence type="ECO:0000313" key="2">
    <source>
        <dbReference type="EMBL" id="SDF89515.1"/>
    </source>
</evidence>
<dbReference type="PANTHER" id="PTHR43236:SF2">
    <property type="entry name" value="BLL0069 PROTEIN"/>
    <property type="match status" value="1"/>
</dbReference>
<dbReference type="Gene3D" id="1.10.10.2910">
    <property type="match status" value="1"/>
</dbReference>
<organism evidence="2 3">
    <name type="scientific">Desulfovibrio legallii</name>
    <dbReference type="NCBI Taxonomy" id="571438"/>
    <lineage>
        <taxon>Bacteria</taxon>
        <taxon>Pseudomonadati</taxon>
        <taxon>Thermodesulfobacteriota</taxon>
        <taxon>Desulfovibrionia</taxon>
        <taxon>Desulfovibrionales</taxon>
        <taxon>Desulfovibrionaceae</taxon>
        <taxon>Desulfovibrio</taxon>
    </lineage>
</organism>
<name>A0A1G7PTE7_9BACT</name>
<dbReference type="EMBL" id="FNBX01000017">
    <property type="protein sequence ID" value="SDF89515.1"/>
    <property type="molecule type" value="Genomic_DNA"/>
</dbReference>
<evidence type="ECO:0000259" key="1">
    <source>
        <dbReference type="Pfam" id="PF06114"/>
    </source>
</evidence>
<feature type="domain" description="IrrE N-terminal-like" evidence="1">
    <location>
        <begin position="30"/>
        <end position="163"/>
    </location>
</feature>
<evidence type="ECO:0000313" key="3">
    <source>
        <dbReference type="Proteomes" id="UP000199355"/>
    </source>
</evidence>
<dbReference type="RefSeq" id="WP_092154733.1">
    <property type="nucleotide sequence ID" value="NZ_FNBX01000017.1"/>
</dbReference>
<dbReference type="Proteomes" id="UP000199355">
    <property type="component" value="Unassembled WGS sequence"/>
</dbReference>
<accession>A0A1G7PTE7</accession>